<dbReference type="InterPro" id="IPR029752">
    <property type="entry name" value="D-isomer_DH_CS1"/>
</dbReference>
<reference evidence="4 5" key="1">
    <citation type="submission" date="2015-03" db="EMBL/GenBank/DDBJ databases">
        <authorList>
            <person name="Radwan O."/>
            <person name="Al-Naeli F.A."/>
            <person name="Rendon G.A."/>
            <person name="Fields C."/>
        </authorList>
    </citation>
    <scope>NUCLEOTIDE SEQUENCE [LARGE SCALE GENOMIC DNA]</scope>
    <source>
        <strain evidence="4">CR-DP1</strain>
    </source>
</reference>
<sequence>MSLSNDVLMLLLPSAPPAAWISALEAKYPGFRIRFESTQNADRTVRPMTEIPAASWDGVTMLMTYIPPPPGVAPNVRFVQLLSAGSDMWKNNELYLNKDVVFCNASGVQPAQIAEWVIGSLLSAQHKFSRYQAYMKEGYWEHNYEMDLDDCYGSRIGILGYGSIGRQVARLSQALGMEVYAFTHRERSTPESRHDSTWSQPGQGDPTGVIPAKWFHGPDKAAVNEFLAQDLDVLVVCVPLTDATYKLLGREQFEILGRRSAFVSNISRGAVIDQDALAEALENDVIRGAALDVTDPEPLPKDHKLWKTKNLLITPHVSWKSKKYWSRIMQLATQNLDALANGDKLFNEVKR</sequence>
<evidence type="ECO:0000256" key="1">
    <source>
        <dbReference type="ARBA" id="ARBA00023002"/>
    </source>
</evidence>
<dbReference type="CDD" id="cd12163">
    <property type="entry name" value="2-Hacid_dh_5"/>
    <property type="match status" value="1"/>
</dbReference>
<keyword evidence="1" id="KW-0560">Oxidoreductase</keyword>
<feature type="domain" description="D-isomer specific 2-hydroxyacid dehydrogenase NAD-binding" evidence="3">
    <location>
        <begin position="119"/>
        <end position="190"/>
    </location>
</feature>
<dbReference type="InterPro" id="IPR006140">
    <property type="entry name" value="D-isomer_DH_NAD-bd"/>
</dbReference>
<proteinExistence type="predicted"/>
<dbReference type="Proteomes" id="UP000033483">
    <property type="component" value="Unassembled WGS sequence"/>
</dbReference>
<name>A0A0F4ZAP3_9PEZI</name>
<keyword evidence="5" id="KW-1185">Reference proteome</keyword>
<dbReference type="EMBL" id="LAEV01001611">
    <property type="protein sequence ID" value="KKA27607.1"/>
    <property type="molecule type" value="Genomic_DNA"/>
</dbReference>
<dbReference type="GO" id="GO:0016491">
    <property type="term" value="F:oxidoreductase activity"/>
    <property type="evidence" value="ECO:0007669"/>
    <property type="project" value="UniProtKB-KW"/>
</dbReference>
<keyword evidence="2" id="KW-0520">NAD</keyword>
<dbReference type="PANTHER" id="PTHR43333">
    <property type="entry name" value="2-HACID_DH_C DOMAIN-CONTAINING PROTEIN"/>
    <property type="match status" value="1"/>
</dbReference>
<dbReference type="GO" id="GO:0051287">
    <property type="term" value="F:NAD binding"/>
    <property type="evidence" value="ECO:0007669"/>
    <property type="project" value="InterPro"/>
</dbReference>
<dbReference type="Gene3D" id="3.40.50.720">
    <property type="entry name" value="NAD(P)-binding Rossmann-like Domain"/>
    <property type="match status" value="2"/>
</dbReference>
<dbReference type="OrthoDB" id="298012at2759"/>
<dbReference type="PANTHER" id="PTHR43333:SF1">
    <property type="entry name" value="D-ISOMER SPECIFIC 2-HYDROXYACID DEHYDROGENASE NAD-BINDING DOMAIN-CONTAINING PROTEIN"/>
    <property type="match status" value="1"/>
</dbReference>
<feature type="domain" description="D-isomer specific 2-hydroxyacid dehydrogenase NAD-binding" evidence="3">
    <location>
        <begin position="222"/>
        <end position="318"/>
    </location>
</feature>
<gene>
    <name evidence="4" type="ORF">TD95_001710</name>
</gene>
<dbReference type="PROSITE" id="PS00065">
    <property type="entry name" value="D_2_HYDROXYACID_DH_1"/>
    <property type="match status" value="1"/>
</dbReference>
<evidence type="ECO:0000259" key="3">
    <source>
        <dbReference type="Pfam" id="PF02826"/>
    </source>
</evidence>
<accession>A0A0F4ZAP3</accession>
<comment type="caution">
    <text evidence="4">The sequence shown here is derived from an EMBL/GenBank/DDBJ whole genome shotgun (WGS) entry which is preliminary data.</text>
</comment>
<dbReference type="Pfam" id="PF02826">
    <property type="entry name" value="2-Hacid_dh_C"/>
    <property type="match status" value="2"/>
</dbReference>
<dbReference type="SUPFAM" id="SSF51735">
    <property type="entry name" value="NAD(P)-binding Rossmann-fold domains"/>
    <property type="match status" value="1"/>
</dbReference>
<protein>
    <recommendedName>
        <fullName evidence="3">D-isomer specific 2-hydroxyacid dehydrogenase NAD-binding domain-containing protein</fullName>
    </recommendedName>
</protein>
<dbReference type="AlphaFoldDB" id="A0A0F4ZAP3"/>
<organism evidence="4 5">
    <name type="scientific">Thielaviopsis punctulata</name>
    <dbReference type="NCBI Taxonomy" id="72032"/>
    <lineage>
        <taxon>Eukaryota</taxon>
        <taxon>Fungi</taxon>
        <taxon>Dikarya</taxon>
        <taxon>Ascomycota</taxon>
        <taxon>Pezizomycotina</taxon>
        <taxon>Sordariomycetes</taxon>
        <taxon>Hypocreomycetidae</taxon>
        <taxon>Microascales</taxon>
        <taxon>Ceratocystidaceae</taxon>
        <taxon>Thielaviopsis</taxon>
    </lineage>
</organism>
<evidence type="ECO:0000313" key="5">
    <source>
        <dbReference type="Proteomes" id="UP000033483"/>
    </source>
</evidence>
<dbReference type="InterPro" id="IPR036291">
    <property type="entry name" value="NAD(P)-bd_dom_sf"/>
</dbReference>
<evidence type="ECO:0000313" key="4">
    <source>
        <dbReference type="EMBL" id="KKA27607.1"/>
    </source>
</evidence>
<evidence type="ECO:0000256" key="2">
    <source>
        <dbReference type="ARBA" id="ARBA00023027"/>
    </source>
</evidence>